<dbReference type="Gene3D" id="1.10.287.940">
    <property type="entry name" value="atp-gated p2x4 ion channel"/>
    <property type="match status" value="1"/>
</dbReference>
<evidence type="ECO:0000256" key="3">
    <source>
        <dbReference type="ARBA" id="ARBA00022448"/>
    </source>
</evidence>
<evidence type="ECO:0000256" key="2">
    <source>
        <dbReference type="ARBA" id="ARBA00009848"/>
    </source>
</evidence>
<evidence type="ECO:0000256" key="10">
    <source>
        <dbReference type="SAM" id="MobiDB-lite"/>
    </source>
</evidence>
<organism evidence="12 13">
    <name type="scientific">Hondaea fermentalgiana</name>
    <dbReference type="NCBI Taxonomy" id="2315210"/>
    <lineage>
        <taxon>Eukaryota</taxon>
        <taxon>Sar</taxon>
        <taxon>Stramenopiles</taxon>
        <taxon>Bigyra</taxon>
        <taxon>Labyrinthulomycetes</taxon>
        <taxon>Thraustochytrida</taxon>
        <taxon>Thraustochytriidae</taxon>
        <taxon>Hondaea</taxon>
    </lineage>
</organism>
<reference evidence="12 13" key="1">
    <citation type="submission" date="2017-12" db="EMBL/GenBank/DDBJ databases">
        <title>Sequencing, de novo assembly and annotation of complete genome of a new Thraustochytrid species, strain FCC1311.</title>
        <authorList>
            <person name="Sedici K."/>
            <person name="Godart F."/>
            <person name="Aiese Cigliano R."/>
            <person name="Sanseverino W."/>
            <person name="Barakat M."/>
            <person name="Ortet P."/>
            <person name="Marechal E."/>
            <person name="Cagnac O."/>
            <person name="Amato A."/>
        </authorList>
    </citation>
    <scope>NUCLEOTIDE SEQUENCE [LARGE SCALE GENOMIC DNA]</scope>
</reference>
<gene>
    <name evidence="12" type="ORF">FCC1311_098772</name>
</gene>
<keyword evidence="8" id="KW-1071">Ligand-gated ion channel</keyword>
<keyword evidence="7 11" id="KW-0472">Membrane</keyword>
<keyword evidence="5 11" id="KW-1133">Transmembrane helix</keyword>
<evidence type="ECO:0000256" key="8">
    <source>
        <dbReference type="ARBA" id="ARBA00023286"/>
    </source>
</evidence>
<sequence>MVKFALPETLFGKDVDELFAYKTKQMVAIKDRRLGLLNYVFLIATMIYVLLYQILYNTGYLNVMAPYGEHRFSLRSLTNSIGCDPIDDLGCYTVFPAVQNTSYCSQTPDDTSIGCAADEYLTSKDDTCVRKRNCSLADELDVGVIEGGELLLTTRIFEVAQVNNCPASSDNSVSCDTLWENLNETSDSFVAGVEDFTLLVDHAVQASTDSSIADVSRSMKGVLSIPNNGALCKKLADDGRVVRNSNGDNTESAPCFVDSNLPAADNYDVFDMASWLGAADLDIDQPSGSKPNESVRARGHIVTFTIDYTNIHPWSGASDEISYVISVKYLPDSSYKVTTSTDVVNINSTIAMSRRIQKRYGIKVIVQQTGRLGAFSFNTLLLQLAAGSALFGVSVLLTDFLALNVMPNKEQYRAAKIQVTEDFGDLRKEQKRQRRAGEQDLTDPTAAKNAAVNADDATSMHAINTA</sequence>
<evidence type="ECO:0000256" key="4">
    <source>
        <dbReference type="ARBA" id="ARBA00022692"/>
    </source>
</evidence>
<dbReference type="PANTHER" id="PTHR10125">
    <property type="entry name" value="P2X PURINOCEPTOR"/>
    <property type="match status" value="1"/>
</dbReference>
<feature type="transmembrane region" description="Helical" evidence="11">
    <location>
        <begin position="36"/>
        <end position="56"/>
    </location>
</feature>
<proteinExistence type="inferred from homology"/>
<dbReference type="GO" id="GO:0015267">
    <property type="term" value="F:channel activity"/>
    <property type="evidence" value="ECO:0007669"/>
    <property type="project" value="UniProtKB-ARBA"/>
</dbReference>
<comment type="similarity">
    <text evidence="2">Belongs to the P2X receptor family.</text>
</comment>
<evidence type="ECO:0000256" key="7">
    <source>
        <dbReference type="ARBA" id="ARBA00023136"/>
    </source>
</evidence>
<dbReference type="InParanoid" id="A0A2R5H021"/>
<keyword evidence="6" id="KW-0406">Ion transport</keyword>
<feature type="region of interest" description="Disordered" evidence="10">
    <location>
        <begin position="428"/>
        <end position="454"/>
    </location>
</feature>
<dbReference type="Pfam" id="PF00864">
    <property type="entry name" value="P2X_receptor"/>
    <property type="match status" value="1"/>
</dbReference>
<keyword evidence="9" id="KW-0407">Ion channel</keyword>
<evidence type="ECO:0000313" key="12">
    <source>
        <dbReference type="EMBL" id="GBG33654.1"/>
    </source>
</evidence>
<evidence type="ECO:0000256" key="9">
    <source>
        <dbReference type="ARBA" id="ARBA00023303"/>
    </source>
</evidence>
<keyword evidence="13" id="KW-1185">Reference proteome</keyword>
<dbReference type="GO" id="GO:0012505">
    <property type="term" value="C:endomembrane system"/>
    <property type="evidence" value="ECO:0007669"/>
    <property type="project" value="UniProtKB-SubCell"/>
</dbReference>
<evidence type="ECO:0000256" key="1">
    <source>
        <dbReference type="ARBA" id="ARBA00004308"/>
    </source>
</evidence>
<dbReference type="AlphaFoldDB" id="A0A2R5H021"/>
<dbReference type="InterPro" id="IPR059116">
    <property type="entry name" value="P2X_receptor"/>
</dbReference>
<dbReference type="OrthoDB" id="494673at2759"/>
<comment type="caution">
    <text evidence="12">The sequence shown here is derived from an EMBL/GenBank/DDBJ whole genome shotgun (WGS) entry which is preliminary data.</text>
</comment>
<keyword evidence="3" id="KW-0813">Transport</keyword>
<dbReference type="GO" id="GO:0007165">
    <property type="term" value="P:signal transduction"/>
    <property type="evidence" value="ECO:0007669"/>
    <property type="project" value="UniProtKB-ARBA"/>
</dbReference>
<evidence type="ECO:0000256" key="6">
    <source>
        <dbReference type="ARBA" id="ARBA00023065"/>
    </source>
</evidence>
<keyword evidence="12" id="KW-0675">Receptor</keyword>
<feature type="transmembrane region" description="Helical" evidence="11">
    <location>
        <begin position="380"/>
        <end position="403"/>
    </location>
</feature>
<dbReference type="GO" id="GO:0016020">
    <property type="term" value="C:membrane"/>
    <property type="evidence" value="ECO:0007669"/>
    <property type="project" value="TreeGrafter"/>
</dbReference>
<keyword evidence="4 11" id="KW-0812">Transmembrane</keyword>
<protein>
    <submittedName>
        <fullName evidence="12">P2X receptor D</fullName>
    </submittedName>
</protein>
<dbReference type="PANTHER" id="PTHR10125:SF31">
    <property type="entry name" value="P2X RECEPTOR E"/>
    <property type="match status" value="1"/>
</dbReference>
<comment type="subcellular location">
    <subcellularLocation>
        <location evidence="1">Endomembrane system</location>
    </subcellularLocation>
</comment>
<dbReference type="EMBL" id="BEYU01000164">
    <property type="protein sequence ID" value="GBG33654.1"/>
    <property type="molecule type" value="Genomic_DNA"/>
</dbReference>
<evidence type="ECO:0000256" key="5">
    <source>
        <dbReference type="ARBA" id="ARBA00022989"/>
    </source>
</evidence>
<dbReference type="GO" id="GO:0070588">
    <property type="term" value="P:calcium ion transmembrane transport"/>
    <property type="evidence" value="ECO:0007669"/>
    <property type="project" value="TreeGrafter"/>
</dbReference>
<accession>A0A2R5H021</accession>
<dbReference type="Proteomes" id="UP000241890">
    <property type="component" value="Unassembled WGS sequence"/>
</dbReference>
<evidence type="ECO:0000313" key="13">
    <source>
        <dbReference type="Proteomes" id="UP000241890"/>
    </source>
</evidence>
<name>A0A2R5H021_9STRA</name>
<evidence type="ECO:0000256" key="11">
    <source>
        <dbReference type="SAM" id="Phobius"/>
    </source>
</evidence>